<dbReference type="SUPFAM" id="SSF56219">
    <property type="entry name" value="DNase I-like"/>
    <property type="match status" value="1"/>
</dbReference>
<evidence type="ECO:0000313" key="2">
    <source>
        <dbReference type="Proteomes" id="UP000289738"/>
    </source>
</evidence>
<dbReference type="STRING" id="3818.A0A445BM53"/>
<proteinExistence type="predicted"/>
<dbReference type="EMBL" id="SDMP01000009">
    <property type="protein sequence ID" value="RYR39748.1"/>
    <property type="molecule type" value="Genomic_DNA"/>
</dbReference>
<evidence type="ECO:0008006" key="3">
    <source>
        <dbReference type="Google" id="ProtNLM"/>
    </source>
</evidence>
<dbReference type="PANTHER" id="PTHR33710">
    <property type="entry name" value="BNAC02G09200D PROTEIN"/>
    <property type="match status" value="1"/>
</dbReference>
<gene>
    <name evidence="1" type="ORF">Ahy_A09g045334</name>
</gene>
<reference evidence="1 2" key="1">
    <citation type="submission" date="2019-01" db="EMBL/GenBank/DDBJ databases">
        <title>Sequencing of cultivated peanut Arachis hypogaea provides insights into genome evolution and oil improvement.</title>
        <authorList>
            <person name="Chen X."/>
        </authorList>
    </citation>
    <scope>NUCLEOTIDE SEQUENCE [LARGE SCALE GENOMIC DNA]</scope>
    <source>
        <strain evidence="2">cv. Fuhuasheng</strain>
        <tissue evidence="1">Leaves</tissue>
    </source>
</reference>
<dbReference type="PANTHER" id="PTHR33710:SF71">
    <property type="entry name" value="ENDONUCLEASE_EXONUCLEASE_PHOSPHATASE DOMAIN-CONTAINING PROTEIN"/>
    <property type="match status" value="1"/>
</dbReference>
<accession>A0A445BM53</accession>
<evidence type="ECO:0000313" key="1">
    <source>
        <dbReference type="EMBL" id="RYR39748.1"/>
    </source>
</evidence>
<dbReference type="Gene3D" id="3.60.10.10">
    <property type="entry name" value="Endonuclease/exonuclease/phosphatase"/>
    <property type="match status" value="1"/>
</dbReference>
<sequence>MLEPTVRGTDCISQNAYELKKTKIKRIVTAGTRTMIQRMENGEKYFVELAEDQQDMEEDSIAKPQLRNNFMWALELAYNLGIHLNLKKKRDVGINVDYEEEMKESKEMSMQQPGMVAPSTVHELKSICKSLRPSILFFMETKASKSSCDRIRRKLCFDNMFCVESRGLSRGFLYFLENDNDKEWEWEATFVCGHPDYKKRKELWKELTFVSSNLAQPRMLIGDFNDKVSLHSKLSSQIESFRKFVRENAILDLELQGMKYTWFSNPRNGCVTKERLDRVFVNWEWRRAFQHATLSALPPISSDHTPLVLNVNPRGRRSKNFKFETFWVDHADCDTVIRRGWSRSGNTEADHWTNLIRRI</sequence>
<keyword evidence="2" id="KW-1185">Reference proteome</keyword>
<dbReference type="AlphaFoldDB" id="A0A445BM53"/>
<comment type="caution">
    <text evidence="1">The sequence shown here is derived from an EMBL/GenBank/DDBJ whole genome shotgun (WGS) entry which is preliminary data.</text>
</comment>
<dbReference type="InterPro" id="IPR036691">
    <property type="entry name" value="Endo/exonu/phosph_ase_sf"/>
</dbReference>
<name>A0A445BM53_ARAHY</name>
<protein>
    <recommendedName>
        <fullName evidence="3">Endonuclease/exonuclease/phosphatase domain-containing protein</fullName>
    </recommendedName>
</protein>
<dbReference type="Proteomes" id="UP000289738">
    <property type="component" value="Chromosome A09"/>
</dbReference>
<organism evidence="1 2">
    <name type="scientific">Arachis hypogaea</name>
    <name type="common">Peanut</name>
    <dbReference type="NCBI Taxonomy" id="3818"/>
    <lineage>
        <taxon>Eukaryota</taxon>
        <taxon>Viridiplantae</taxon>
        <taxon>Streptophyta</taxon>
        <taxon>Embryophyta</taxon>
        <taxon>Tracheophyta</taxon>
        <taxon>Spermatophyta</taxon>
        <taxon>Magnoliopsida</taxon>
        <taxon>eudicotyledons</taxon>
        <taxon>Gunneridae</taxon>
        <taxon>Pentapetalae</taxon>
        <taxon>rosids</taxon>
        <taxon>fabids</taxon>
        <taxon>Fabales</taxon>
        <taxon>Fabaceae</taxon>
        <taxon>Papilionoideae</taxon>
        <taxon>50 kb inversion clade</taxon>
        <taxon>dalbergioids sensu lato</taxon>
        <taxon>Dalbergieae</taxon>
        <taxon>Pterocarpus clade</taxon>
        <taxon>Arachis</taxon>
    </lineage>
</organism>